<name>A0A8J7G8K3_9ACTN</name>
<evidence type="ECO:0000256" key="1">
    <source>
        <dbReference type="ARBA" id="ARBA00009009"/>
    </source>
</evidence>
<keyword evidence="3 5" id="KW-0378">Hydrolase</keyword>
<comment type="caution">
    <text evidence="7">The sequence shown here is derived from an EMBL/GenBank/DDBJ whole genome shotgun (WGS) entry which is preliminary data.</text>
</comment>
<protein>
    <recommendedName>
        <fullName evidence="2 5">Beta-lactamase</fullName>
        <ecNumber evidence="2 5">3.5.2.6</ecNumber>
    </recommendedName>
</protein>
<evidence type="ECO:0000313" key="8">
    <source>
        <dbReference type="Proteomes" id="UP000622552"/>
    </source>
</evidence>
<dbReference type="Proteomes" id="UP000622552">
    <property type="component" value="Unassembled WGS sequence"/>
</dbReference>
<dbReference type="PANTHER" id="PTHR35333">
    <property type="entry name" value="BETA-LACTAMASE"/>
    <property type="match status" value="1"/>
</dbReference>
<keyword evidence="8" id="KW-1185">Reference proteome</keyword>
<gene>
    <name evidence="7" type="ORF">IW245_001887</name>
</gene>
<dbReference type="PANTHER" id="PTHR35333:SF3">
    <property type="entry name" value="BETA-LACTAMASE-TYPE TRANSPEPTIDASE FOLD CONTAINING PROTEIN"/>
    <property type="match status" value="1"/>
</dbReference>
<dbReference type="PRINTS" id="PR00118">
    <property type="entry name" value="BLACTAMASEA"/>
</dbReference>
<dbReference type="Gene3D" id="3.40.710.10">
    <property type="entry name" value="DD-peptidase/beta-lactamase superfamily"/>
    <property type="match status" value="1"/>
</dbReference>
<evidence type="ECO:0000256" key="2">
    <source>
        <dbReference type="ARBA" id="ARBA00012865"/>
    </source>
</evidence>
<dbReference type="InterPro" id="IPR045155">
    <property type="entry name" value="Beta-lactam_cat"/>
</dbReference>
<evidence type="ECO:0000256" key="3">
    <source>
        <dbReference type="ARBA" id="ARBA00022801"/>
    </source>
</evidence>
<feature type="domain" description="Beta-lactamase class A catalytic" evidence="6">
    <location>
        <begin position="2"/>
        <end position="210"/>
    </location>
</feature>
<evidence type="ECO:0000256" key="4">
    <source>
        <dbReference type="ARBA" id="ARBA00023251"/>
    </source>
</evidence>
<dbReference type="PROSITE" id="PS00146">
    <property type="entry name" value="BETA_LACTAMASE_A"/>
    <property type="match status" value="1"/>
</dbReference>
<comment type="catalytic activity">
    <reaction evidence="5">
        <text>a beta-lactam + H2O = a substituted beta-amino acid</text>
        <dbReference type="Rhea" id="RHEA:20401"/>
        <dbReference type="ChEBI" id="CHEBI:15377"/>
        <dbReference type="ChEBI" id="CHEBI:35627"/>
        <dbReference type="ChEBI" id="CHEBI:140347"/>
        <dbReference type="EC" id="3.5.2.6"/>
    </reaction>
</comment>
<reference evidence="7" key="1">
    <citation type="submission" date="2020-11" db="EMBL/GenBank/DDBJ databases">
        <title>Sequencing the genomes of 1000 actinobacteria strains.</title>
        <authorList>
            <person name="Klenk H.-P."/>
        </authorList>
    </citation>
    <scope>NUCLEOTIDE SEQUENCE</scope>
    <source>
        <strain evidence="7">DSM 45356</strain>
    </source>
</reference>
<dbReference type="EC" id="3.5.2.6" evidence="2 5"/>
<dbReference type="Pfam" id="PF13354">
    <property type="entry name" value="Beta-lactamase2"/>
    <property type="match status" value="1"/>
</dbReference>
<dbReference type="InterPro" id="IPR023650">
    <property type="entry name" value="Beta-lactam_class-A_AS"/>
</dbReference>
<keyword evidence="4 5" id="KW-0046">Antibiotic resistance</keyword>
<evidence type="ECO:0000313" key="7">
    <source>
        <dbReference type="EMBL" id="MBG6135693.1"/>
    </source>
</evidence>
<dbReference type="EMBL" id="JADOUF010000001">
    <property type="protein sequence ID" value="MBG6135693.1"/>
    <property type="molecule type" value="Genomic_DNA"/>
</dbReference>
<dbReference type="GO" id="GO:0046677">
    <property type="term" value="P:response to antibiotic"/>
    <property type="evidence" value="ECO:0007669"/>
    <property type="project" value="UniProtKB-UniRule"/>
</dbReference>
<proteinExistence type="inferred from homology"/>
<dbReference type="SUPFAM" id="SSF56601">
    <property type="entry name" value="beta-lactamase/transpeptidase-like"/>
    <property type="match status" value="1"/>
</dbReference>
<dbReference type="NCBIfam" id="NF033103">
    <property type="entry name" value="bla_class_A"/>
    <property type="match status" value="1"/>
</dbReference>
<dbReference type="GO" id="GO:0030655">
    <property type="term" value="P:beta-lactam antibiotic catabolic process"/>
    <property type="evidence" value="ECO:0007669"/>
    <property type="project" value="InterPro"/>
</dbReference>
<dbReference type="InterPro" id="IPR000871">
    <property type="entry name" value="Beta-lactam_class-A"/>
</dbReference>
<dbReference type="GO" id="GO:0008800">
    <property type="term" value="F:beta-lactamase activity"/>
    <property type="evidence" value="ECO:0007669"/>
    <property type="project" value="UniProtKB-UniRule"/>
</dbReference>
<sequence>MAHRADEVFPMCSVFKTLAVAAVLCTLGSGDQALSRRVTYTQADIDTAGYSPITAAPDTLAAGMTIGELCGAALSHSDNTAANLLLAEVGGPAAVTGLCRALGDAVTRLDRREPDLNSAEPWRREDTTSPRAIAATYRRLVLGDALDLAGRTRLSTWLRRNTTNRETFRAGLPADWILADKTGSGGYGTRNDVGIVWTSTGTPIALAVFTTHADADAQPDNALVAATAAHLAATLA</sequence>
<accession>A0A8J7G8K3</accession>
<comment type="similarity">
    <text evidence="1 5">Belongs to the class-A beta-lactamase family.</text>
</comment>
<evidence type="ECO:0000259" key="6">
    <source>
        <dbReference type="Pfam" id="PF13354"/>
    </source>
</evidence>
<dbReference type="AlphaFoldDB" id="A0A8J7G8K3"/>
<organism evidence="7 8">
    <name type="scientific">Longispora fulva</name>
    <dbReference type="NCBI Taxonomy" id="619741"/>
    <lineage>
        <taxon>Bacteria</taxon>
        <taxon>Bacillati</taxon>
        <taxon>Actinomycetota</taxon>
        <taxon>Actinomycetes</taxon>
        <taxon>Micromonosporales</taxon>
        <taxon>Micromonosporaceae</taxon>
        <taxon>Longispora</taxon>
    </lineage>
</organism>
<dbReference type="InterPro" id="IPR012338">
    <property type="entry name" value="Beta-lactam/transpept-like"/>
</dbReference>
<evidence type="ECO:0000256" key="5">
    <source>
        <dbReference type="RuleBase" id="RU361140"/>
    </source>
</evidence>